<sequence>MPNWPFPFPIATARYLSVSQRALQL</sequence>
<name>A0A0E9R4N9_ANGAN</name>
<protein>
    <submittedName>
        <fullName evidence="1">Uncharacterized protein</fullName>
    </submittedName>
</protein>
<organism evidence="1">
    <name type="scientific">Anguilla anguilla</name>
    <name type="common">European freshwater eel</name>
    <name type="synonym">Muraena anguilla</name>
    <dbReference type="NCBI Taxonomy" id="7936"/>
    <lineage>
        <taxon>Eukaryota</taxon>
        <taxon>Metazoa</taxon>
        <taxon>Chordata</taxon>
        <taxon>Craniata</taxon>
        <taxon>Vertebrata</taxon>
        <taxon>Euteleostomi</taxon>
        <taxon>Actinopterygii</taxon>
        <taxon>Neopterygii</taxon>
        <taxon>Teleostei</taxon>
        <taxon>Anguilliformes</taxon>
        <taxon>Anguillidae</taxon>
        <taxon>Anguilla</taxon>
    </lineage>
</organism>
<accession>A0A0E9R4N9</accession>
<proteinExistence type="predicted"/>
<reference evidence="1" key="2">
    <citation type="journal article" date="2015" name="Fish Shellfish Immunol.">
        <title>Early steps in the European eel (Anguilla anguilla)-Vibrio vulnificus interaction in the gills: Role of the RtxA13 toxin.</title>
        <authorList>
            <person name="Callol A."/>
            <person name="Pajuelo D."/>
            <person name="Ebbesson L."/>
            <person name="Teles M."/>
            <person name="MacKenzie S."/>
            <person name="Amaro C."/>
        </authorList>
    </citation>
    <scope>NUCLEOTIDE SEQUENCE</scope>
</reference>
<dbReference type="AlphaFoldDB" id="A0A0E9R4N9"/>
<dbReference type="EMBL" id="GBXM01084446">
    <property type="protein sequence ID" value="JAH24131.1"/>
    <property type="molecule type" value="Transcribed_RNA"/>
</dbReference>
<evidence type="ECO:0000313" key="1">
    <source>
        <dbReference type="EMBL" id="JAH24131.1"/>
    </source>
</evidence>
<reference evidence="1" key="1">
    <citation type="submission" date="2014-11" db="EMBL/GenBank/DDBJ databases">
        <authorList>
            <person name="Amaro Gonzalez C."/>
        </authorList>
    </citation>
    <scope>NUCLEOTIDE SEQUENCE</scope>
</reference>